<dbReference type="InterPro" id="IPR038692">
    <property type="entry name" value="Cthe_2751_sf"/>
</dbReference>
<comment type="caution">
    <text evidence="2">The sequence shown here is derived from an EMBL/GenBank/DDBJ whole genome shotgun (WGS) entry which is preliminary data.</text>
</comment>
<dbReference type="Gene3D" id="1.25.40.750">
    <property type="entry name" value="Domain of unknown function DUF5071"/>
    <property type="match status" value="1"/>
</dbReference>
<keyword evidence="3" id="KW-1185">Reference proteome</keyword>
<gene>
    <name evidence="2" type="ORF">B0T10DRAFT_501285</name>
</gene>
<accession>A0A9P9AIE5</accession>
<dbReference type="Proteomes" id="UP000777438">
    <property type="component" value="Unassembled WGS sequence"/>
</dbReference>
<evidence type="ECO:0000259" key="1">
    <source>
        <dbReference type="Pfam" id="PF16804"/>
    </source>
</evidence>
<evidence type="ECO:0000313" key="3">
    <source>
        <dbReference type="Proteomes" id="UP000777438"/>
    </source>
</evidence>
<dbReference type="InterPro" id="IPR031837">
    <property type="entry name" value="DUF5071"/>
</dbReference>
<dbReference type="Pfam" id="PF16804">
    <property type="entry name" value="DUF5071"/>
    <property type="match status" value="1"/>
</dbReference>
<sequence>MASDATATKGNGHDVPNAVALAALDPEAFAAQVPAVLSSVRDKIFGEVRSGERPHPESLVIRDRASEPLTVVAIASTIRPPLMDKQAGLLAWTTFYEVLAKLPYEDLHPHRPALELLSTAKSDDEYYGAEALRHSAKELIRFIDEPEAVWVPAHKGDYIGERSINDRVKTAEEMKPHMLGLAEWLGDGNWPPFHGCWKQLARFPEAAVGTIRTVIERERGDGGWVLNLLEFVDEVVPIGPAWEEVRPVVQALVDEPKGDEDEWELKQRGEAWLKKLNEWKESQAKEA</sequence>
<proteinExistence type="predicted"/>
<dbReference type="AlphaFoldDB" id="A0A9P9AIE5"/>
<name>A0A9P9AIE5_9HYPO</name>
<protein>
    <recommendedName>
        <fullName evidence="1">DUF5071 domain-containing protein</fullName>
    </recommendedName>
</protein>
<organism evidence="2 3">
    <name type="scientific">Thelonectria olida</name>
    <dbReference type="NCBI Taxonomy" id="1576542"/>
    <lineage>
        <taxon>Eukaryota</taxon>
        <taxon>Fungi</taxon>
        <taxon>Dikarya</taxon>
        <taxon>Ascomycota</taxon>
        <taxon>Pezizomycotina</taxon>
        <taxon>Sordariomycetes</taxon>
        <taxon>Hypocreomycetidae</taxon>
        <taxon>Hypocreales</taxon>
        <taxon>Nectriaceae</taxon>
        <taxon>Thelonectria</taxon>
    </lineage>
</organism>
<dbReference type="EMBL" id="JAGPYM010000066">
    <property type="protein sequence ID" value="KAH6869773.1"/>
    <property type="molecule type" value="Genomic_DNA"/>
</dbReference>
<evidence type="ECO:0000313" key="2">
    <source>
        <dbReference type="EMBL" id="KAH6869773.1"/>
    </source>
</evidence>
<feature type="domain" description="DUF5071" evidence="1">
    <location>
        <begin position="150"/>
        <end position="273"/>
    </location>
</feature>
<dbReference type="OrthoDB" id="2969215at2759"/>
<reference evidence="2 3" key="1">
    <citation type="journal article" date="2021" name="Nat. Commun.">
        <title>Genetic determinants of endophytism in the Arabidopsis root mycobiome.</title>
        <authorList>
            <person name="Mesny F."/>
            <person name="Miyauchi S."/>
            <person name="Thiergart T."/>
            <person name="Pickel B."/>
            <person name="Atanasova L."/>
            <person name="Karlsson M."/>
            <person name="Huettel B."/>
            <person name="Barry K.W."/>
            <person name="Haridas S."/>
            <person name="Chen C."/>
            <person name="Bauer D."/>
            <person name="Andreopoulos W."/>
            <person name="Pangilinan J."/>
            <person name="LaButti K."/>
            <person name="Riley R."/>
            <person name="Lipzen A."/>
            <person name="Clum A."/>
            <person name="Drula E."/>
            <person name="Henrissat B."/>
            <person name="Kohler A."/>
            <person name="Grigoriev I.V."/>
            <person name="Martin F.M."/>
            <person name="Hacquard S."/>
        </authorList>
    </citation>
    <scope>NUCLEOTIDE SEQUENCE [LARGE SCALE GENOMIC DNA]</scope>
    <source>
        <strain evidence="2 3">MPI-CAGE-CH-0241</strain>
    </source>
</reference>